<evidence type="ECO:0000313" key="2">
    <source>
        <dbReference type="Proteomes" id="UP000053268"/>
    </source>
</evidence>
<gene>
    <name evidence="1" type="ORF">RR46_00008</name>
</gene>
<organism evidence="1 2">
    <name type="scientific">Papilio xuthus</name>
    <name type="common">Asian swallowtail butterfly</name>
    <dbReference type="NCBI Taxonomy" id="66420"/>
    <lineage>
        <taxon>Eukaryota</taxon>
        <taxon>Metazoa</taxon>
        <taxon>Ecdysozoa</taxon>
        <taxon>Arthropoda</taxon>
        <taxon>Hexapoda</taxon>
        <taxon>Insecta</taxon>
        <taxon>Pterygota</taxon>
        <taxon>Neoptera</taxon>
        <taxon>Endopterygota</taxon>
        <taxon>Lepidoptera</taxon>
        <taxon>Glossata</taxon>
        <taxon>Ditrysia</taxon>
        <taxon>Papilionoidea</taxon>
        <taxon>Papilionidae</taxon>
        <taxon>Papilioninae</taxon>
        <taxon>Papilio</taxon>
    </lineage>
</organism>
<dbReference type="AlphaFoldDB" id="A0A0N1IQL5"/>
<dbReference type="EMBL" id="LADI01016607">
    <property type="protein sequence ID" value="KPJ20816.1"/>
    <property type="molecule type" value="Genomic_DNA"/>
</dbReference>
<proteinExistence type="predicted"/>
<dbReference type="Proteomes" id="UP000053268">
    <property type="component" value="Unassembled WGS sequence"/>
</dbReference>
<sequence length="78" mass="8481">MLTILRGIELLNVVEGKIAKPEKPGKVGDGPAAGPLAAYSTPMKAYVRNDSTDLLLITINILDQALEKVMRFRTSKEV</sequence>
<accession>A0A0N1IQL5</accession>
<keyword evidence="2" id="KW-1185">Reference proteome</keyword>
<protein>
    <submittedName>
        <fullName evidence="1">Uncharacterized protein</fullName>
    </submittedName>
</protein>
<name>A0A0N1IQL5_PAPXU</name>
<comment type="caution">
    <text evidence="1">The sequence shown here is derived from an EMBL/GenBank/DDBJ whole genome shotgun (WGS) entry which is preliminary data.</text>
</comment>
<reference evidence="1 2" key="1">
    <citation type="journal article" date="2015" name="Nat. Commun.">
        <title>Outbred genome sequencing and CRISPR/Cas9 gene editing in butterflies.</title>
        <authorList>
            <person name="Li X."/>
            <person name="Fan D."/>
            <person name="Zhang W."/>
            <person name="Liu G."/>
            <person name="Zhang L."/>
            <person name="Zhao L."/>
            <person name="Fang X."/>
            <person name="Chen L."/>
            <person name="Dong Y."/>
            <person name="Chen Y."/>
            <person name="Ding Y."/>
            <person name="Zhao R."/>
            <person name="Feng M."/>
            <person name="Zhu Y."/>
            <person name="Feng Y."/>
            <person name="Jiang X."/>
            <person name="Zhu D."/>
            <person name="Xiang H."/>
            <person name="Feng X."/>
            <person name="Li S."/>
            <person name="Wang J."/>
            <person name="Zhang G."/>
            <person name="Kronforst M.R."/>
            <person name="Wang W."/>
        </authorList>
    </citation>
    <scope>NUCLEOTIDE SEQUENCE [LARGE SCALE GENOMIC DNA]</scope>
    <source>
        <strain evidence="1">Ya'a_city_454_Px</strain>
        <tissue evidence="1">Whole body</tissue>
    </source>
</reference>
<evidence type="ECO:0000313" key="1">
    <source>
        <dbReference type="EMBL" id="KPJ20816.1"/>
    </source>
</evidence>